<evidence type="ECO:0000256" key="1">
    <source>
        <dbReference type="SAM" id="MobiDB-lite"/>
    </source>
</evidence>
<protein>
    <submittedName>
        <fullName evidence="2">Uncharacterized protein</fullName>
    </submittedName>
</protein>
<dbReference type="RefSeq" id="WP_159060347.1">
    <property type="nucleotide sequence ID" value="NZ_KQ948791.1"/>
</dbReference>
<feature type="compositionally biased region" description="Basic and acidic residues" evidence="1">
    <location>
        <begin position="401"/>
        <end position="412"/>
    </location>
</feature>
<name>A0A117R7G4_9ACTN</name>
<accession>A0A117R7G4</accession>
<evidence type="ECO:0000313" key="2">
    <source>
        <dbReference type="EMBL" id="KUN75358.1"/>
    </source>
</evidence>
<dbReference type="EMBL" id="LMWW01000083">
    <property type="protein sequence ID" value="KUN75358.1"/>
    <property type="molecule type" value="Genomic_DNA"/>
</dbReference>
<sequence>KTDGLFVDERLNTVLRGLNPAERAVLFAYAEGEGTTWTEAASAVGAAAPEAFGERVRRKAKRLAAEQARRTAQRHTNTPHHHAVTRITPASRRFIAGGPAARHREVKHPRSRKEQQTVNRESAHDRHHLIPGRRAGDGTAYVVSTEDGIRLESPDKDRSIRIRKWSLPLLSDVPPDLARAIAVRGTACGTWPNQEAILGLTRRPTNRDAAVDRLAAEILVLPRSQRWREAVSTALAGSWCDPLWQTGQLPATALGVLKAEARTVHRQLVPLWEQGTRRGRVLSLDADLGGVSLYDLVAADVDLLAYTTDGVYEDERLNRVLRGLTENEKRVVVAYAAREGTTWTEAASAVGAPEPQAFGTRVRRKVKRLVDEQARRTAQPYGHVAQLGPAPAGARVLVPGRGERADQRPSEG</sequence>
<gene>
    <name evidence="2" type="ORF">AQJ64_42805</name>
</gene>
<keyword evidence="3" id="KW-1185">Reference proteome</keyword>
<dbReference type="Proteomes" id="UP000052982">
    <property type="component" value="Unassembled WGS sequence"/>
</dbReference>
<feature type="non-terminal residue" evidence="2">
    <location>
        <position position="1"/>
    </location>
</feature>
<evidence type="ECO:0000313" key="3">
    <source>
        <dbReference type="Proteomes" id="UP000052982"/>
    </source>
</evidence>
<dbReference type="AlphaFoldDB" id="A0A117R7G4"/>
<proteinExistence type="predicted"/>
<dbReference type="OrthoDB" id="4306557at2"/>
<organism evidence="2 3">
    <name type="scientific">Streptomyces griseoruber</name>
    <dbReference type="NCBI Taxonomy" id="1943"/>
    <lineage>
        <taxon>Bacteria</taxon>
        <taxon>Bacillati</taxon>
        <taxon>Actinomycetota</taxon>
        <taxon>Actinomycetes</taxon>
        <taxon>Kitasatosporales</taxon>
        <taxon>Streptomycetaceae</taxon>
        <taxon>Streptomyces</taxon>
    </lineage>
</organism>
<comment type="caution">
    <text evidence="2">The sequence shown here is derived from an EMBL/GenBank/DDBJ whole genome shotgun (WGS) entry which is preliminary data.</text>
</comment>
<feature type="region of interest" description="Disordered" evidence="1">
    <location>
        <begin position="100"/>
        <end position="138"/>
    </location>
</feature>
<feature type="region of interest" description="Disordered" evidence="1">
    <location>
        <begin position="388"/>
        <end position="412"/>
    </location>
</feature>
<reference evidence="2 3" key="1">
    <citation type="submission" date="2015-10" db="EMBL/GenBank/DDBJ databases">
        <title>Draft genome sequence of Streptomyces griseoruber DSM 40281, type strain for the species Streptomyces griseoruber.</title>
        <authorList>
            <person name="Ruckert C."/>
            <person name="Winkler A."/>
            <person name="Kalinowski J."/>
            <person name="Kampfer P."/>
            <person name="Glaeser S."/>
        </authorList>
    </citation>
    <scope>NUCLEOTIDE SEQUENCE [LARGE SCALE GENOMIC DNA]</scope>
    <source>
        <strain evidence="2 3">DSM 40281</strain>
    </source>
</reference>